<sequence>MTSEDLRPAASAEELLSRNILEQRVRENVKLIKDSPFVREELKARTKGLIYDIKTGVLTEFK</sequence>
<comment type="caution">
    <text evidence="1">The sequence shown here is derived from an EMBL/GenBank/DDBJ whole genome shotgun (WGS) entry which is preliminary data.</text>
</comment>
<name>A0ABR3W7M3_9PEZI</name>
<protein>
    <recommendedName>
        <fullName evidence="3">Carbonic anhydrase</fullName>
    </recommendedName>
</protein>
<keyword evidence="2" id="KW-1185">Reference proteome</keyword>
<dbReference type="EMBL" id="JAWRVE010000132">
    <property type="protein sequence ID" value="KAL1855280.1"/>
    <property type="molecule type" value="Genomic_DNA"/>
</dbReference>
<organism evidence="1 2">
    <name type="scientific">Diaporthe australafricana</name>
    <dbReference type="NCBI Taxonomy" id="127596"/>
    <lineage>
        <taxon>Eukaryota</taxon>
        <taxon>Fungi</taxon>
        <taxon>Dikarya</taxon>
        <taxon>Ascomycota</taxon>
        <taxon>Pezizomycotina</taxon>
        <taxon>Sordariomycetes</taxon>
        <taxon>Sordariomycetidae</taxon>
        <taxon>Diaporthales</taxon>
        <taxon>Diaporthaceae</taxon>
        <taxon>Diaporthe</taxon>
    </lineage>
</organism>
<gene>
    <name evidence="1" type="ORF">Daus18300_011186</name>
</gene>
<dbReference type="InterPro" id="IPR036874">
    <property type="entry name" value="Carbonic_anhydrase_sf"/>
</dbReference>
<dbReference type="SUPFAM" id="SSF53056">
    <property type="entry name" value="beta-carbonic anhydrase, cab"/>
    <property type="match status" value="1"/>
</dbReference>
<evidence type="ECO:0008006" key="3">
    <source>
        <dbReference type="Google" id="ProtNLM"/>
    </source>
</evidence>
<evidence type="ECO:0000313" key="1">
    <source>
        <dbReference type="EMBL" id="KAL1855280.1"/>
    </source>
</evidence>
<proteinExistence type="predicted"/>
<accession>A0ABR3W7M3</accession>
<reference evidence="1 2" key="1">
    <citation type="journal article" date="2024" name="IMA Fungus">
        <title>IMA Genome - F19 : A genome assembly and annotation guide to empower mycologists, including annotated draft genome sequences of Ceratocystis pirilliformis, Diaporthe australafricana, Fusarium ophioides, Paecilomyces lecythidis, and Sporothrix stenoceras.</title>
        <authorList>
            <person name="Aylward J."/>
            <person name="Wilson A.M."/>
            <person name="Visagie C.M."/>
            <person name="Spraker J."/>
            <person name="Barnes I."/>
            <person name="Buitendag C."/>
            <person name="Ceriani C."/>
            <person name="Del Mar Angel L."/>
            <person name="du Plessis D."/>
            <person name="Fuchs T."/>
            <person name="Gasser K."/>
            <person name="Kramer D."/>
            <person name="Li W."/>
            <person name="Munsamy K."/>
            <person name="Piso A."/>
            <person name="Price J.L."/>
            <person name="Sonnekus B."/>
            <person name="Thomas C."/>
            <person name="van der Nest A."/>
            <person name="van Dijk A."/>
            <person name="van Heerden A."/>
            <person name="van Vuuren N."/>
            <person name="Yilmaz N."/>
            <person name="Duong T.A."/>
            <person name="van der Merwe N.A."/>
            <person name="Wingfield M.J."/>
            <person name="Wingfield B.D."/>
        </authorList>
    </citation>
    <scope>NUCLEOTIDE SEQUENCE [LARGE SCALE GENOMIC DNA]</scope>
    <source>
        <strain evidence="1 2">CMW 18300</strain>
    </source>
</reference>
<evidence type="ECO:0000313" key="2">
    <source>
        <dbReference type="Proteomes" id="UP001583177"/>
    </source>
</evidence>
<dbReference type="Proteomes" id="UP001583177">
    <property type="component" value="Unassembled WGS sequence"/>
</dbReference>
<dbReference type="Gene3D" id="3.40.1050.10">
    <property type="entry name" value="Carbonic anhydrase"/>
    <property type="match status" value="1"/>
</dbReference>